<protein>
    <recommendedName>
        <fullName evidence="3">DUF4871 domain-containing protein</fullName>
    </recommendedName>
</protein>
<evidence type="ECO:0000313" key="2">
    <source>
        <dbReference type="Proteomes" id="UP000276443"/>
    </source>
</evidence>
<dbReference type="OrthoDB" id="2381403at2"/>
<reference evidence="1 2" key="1">
    <citation type="submission" date="2018-11" db="EMBL/GenBank/DDBJ databases">
        <title>Genomic Encyclopedia of Type Strains, Phase IV (KMG-IV): sequencing the most valuable type-strain genomes for metagenomic binning, comparative biology and taxonomic classification.</title>
        <authorList>
            <person name="Goeker M."/>
        </authorList>
    </citation>
    <scope>NUCLEOTIDE SEQUENCE [LARGE SCALE GENOMIC DNA]</scope>
    <source>
        <strain evidence="1 2">DSM 18090</strain>
    </source>
</reference>
<organism evidence="1 2">
    <name type="scientific">Aquisalibacillus elongatus</name>
    <dbReference type="NCBI Taxonomy" id="485577"/>
    <lineage>
        <taxon>Bacteria</taxon>
        <taxon>Bacillati</taxon>
        <taxon>Bacillota</taxon>
        <taxon>Bacilli</taxon>
        <taxon>Bacillales</taxon>
        <taxon>Bacillaceae</taxon>
        <taxon>Aquisalibacillus</taxon>
    </lineage>
</organism>
<evidence type="ECO:0008006" key="3">
    <source>
        <dbReference type="Google" id="ProtNLM"/>
    </source>
</evidence>
<dbReference type="RefSeq" id="WP_124223598.1">
    <property type="nucleotide sequence ID" value="NZ_RKRF01000013.1"/>
</dbReference>
<name>A0A3N5AZM9_9BACI</name>
<dbReference type="Gene3D" id="2.60.40.3830">
    <property type="match status" value="1"/>
</dbReference>
<sequence length="159" mass="17886">MKKLLFISICGFLLIGCNEENIQTPEENWDESATFVREAIVTEDGREGEIVFRIGDNGKLGFYEYGPFIASEKQKYMWHFWGDDDTLTKPFRVIGISEETGKELTVIPTGSSMPNTSPHHGADHHIPSSIKLPNSGLWKLEAYFGDELFGSVVVNVEDK</sequence>
<dbReference type="EMBL" id="RKRF01000013">
    <property type="protein sequence ID" value="RPF50389.1"/>
    <property type="molecule type" value="Genomic_DNA"/>
</dbReference>
<accession>A0A3N5AZM9</accession>
<keyword evidence="2" id="KW-1185">Reference proteome</keyword>
<comment type="caution">
    <text evidence="1">The sequence shown here is derived from an EMBL/GenBank/DDBJ whole genome shotgun (WGS) entry which is preliminary data.</text>
</comment>
<dbReference type="Proteomes" id="UP000276443">
    <property type="component" value="Unassembled WGS sequence"/>
</dbReference>
<dbReference type="PROSITE" id="PS51257">
    <property type="entry name" value="PROKAR_LIPOPROTEIN"/>
    <property type="match status" value="1"/>
</dbReference>
<proteinExistence type="predicted"/>
<evidence type="ECO:0000313" key="1">
    <source>
        <dbReference type="EMBL" id="RPF50389.1"/>
    </source>
</evidence>
<dbReference type="AlphaFoldDB" id="A0A3N5AZM9"/>
<gene>
    <name evidence="1" type="ORF">EDC24_2827</name>
</gene>